<proteinExistence type="predicted"/>
<evidence type="ECO:0000256" key="2">
    <source>
        <dbReference type="SAM" id="SignalP"/>
    </source>
</evidence>
<dbReference type="Proteomes" id="UP000516260">
    <property type="component" value="Chromosome 7"/>
</dbReference>
<feature type="signal peptide" evidence="2">
    <location>
        <begin position="1"/>
        <end position="21"/>
    </location>
</feature>
<evidence type="ECO:0000256" key="1">
    <source>
        <dbReference type="SAM" id="Phobius"/>
    </source>
</evidence>
<feature type="chain" id="PRO_5021293345" evidence="2">
    <location>
        <begin position="22"/>
        <end position="209"/>
    </location>
</feature>
<keyword evidence="4" id="KW-1185">Reference proteome</keyword>
<keyword evidence="1" id="KW-0812">Transmembrane</keyword>
<evidence type="ECO:0000313" key="4">
    <source>
        <dbReference type="Proteomes" id="UP000516260"/>
    </source>
</evidence>
<gene>
    <name evidence="3" type="ORF">fugu_007482</name>
</gene>
<keyword evidence="1" id="KW-1133">Transmembrane helix</keyword>
<sequence>MNAQLLLLLALAGPFCAFTRASPTLIPTNTDSSVIQPATLYNSAPPKSNFVTTGPPPTEPDVVVLEITAAPAASEVPPEMTTAAAASEVPPEMTTAAAASEVPQEVTMEAMPEVDLNDTMVASQQTEVPGQLLSTHAATAETAAPTKEAEVVQTSGTAAATTESIGFQKQTGLTSGQAVRHRPFGVLLAAAFVIAVVIVVARRMGKYSP</sequence>
<feature type="transmembrane region" description="Helical" evidence="1">
    <location>
        <begin position="184"/>
        <end position="201"/>
    </location>
</feature>
<protein>
    <submittedName>
        <fullName evidence="3">Uncharacterized protein</fullName>
    </submittedName>
</protein>
<organism evidence="3 4">
    <name type="scientific">Takifugu bimaculatus</name>
    <dbReference type="NCBI Taxonomy" id="433685"/>
    <lineage>
        <taxon>Eukaryota</taxon>
        <taxon>Metazoa</taxon>
        <taxon>Chordata</taxon>
        <taxon>Craniata</taxon>
        <taxon>Vertebrata</taxon>
        <taxon>Euteleostomi</taxon>
        <taxon>Actinopterygii</taxon>
        <taxon>Neopterygii</taxon>
        <taxon>Teleostei</taxon>
        <taxon>Neoteleostei</taxon>
        <taxon>Acanthomorphata</taxon>
        <taxon>Eupercaria</taxon>
        <taxon>Tetraodontiformes</taxon>
        <taxon>Tetradontoidea</taxon>
        <taxon>Tetraodontidae</taxon>
        <taxon>Takifugu</taxon>
    </lineage>
</organism>
<keyword evidence="1" id="KW-0472">Membrane</keyword>
<keyword evidence="2" id="KW-0732">Signal</keyword>
<accession>A0A4Z2B4J2</accession>
<comment type="caution">
    <text evidence="3">The sequence shown here is derived from an EMBL/GenBank/DDBJ whole genome shotgun (WGS) entry which is preliminary data.</text>
</comment>
<dbReference type="EMBL" id="SWLE01000020">
    <property type="protein sequence ID" value="TNM87252.1"/>
    <property type="molecule type" value="Genomic_DNA"/>
</dbReference>
<reference evidence="3 4" key="1">
    <citation type="submission" date="2019-04" db="EMBL/GenBank/DDBJ databases">
        <title>The sequence and de novo assembly of Takifugu bimaculatus genome using PacBio and Hi-C technologies.</title>
        <authorList>
            <person name="Xu P."/>
            <person name="Liu B."/>
            <person name="Zhou Z."/>
        </authorList>
    </citation>
    <scope>NUCLEOTIDE SEQUENCE [LARGE SCALE GENOMIC DNA]</scope>
    <source>
        <strain evidence="3">TB-2018</strain>
        <tissue evidence="3">Muscle</tissue>
    </source>
</reference>
<name>A0A4Z2B4J2_9TELE</name>
<evidence type="ECO:0000313" key="3">
    <source>
        <dbReference type="EMBL" id="TNM87252.1"/>
    </source>
</evidence>
<dbReference type="AlphaFoldDB" id="A0A4Z2B4J2"/>